<dbReference type="EC" id="2.1.1.72" evidence="1"/>
<dbReference type="PROSITE" id="PS00092">
    <property type="entry name" value="N6_MTASE"/>
    <property type="match status" value="1"/>
</dbReference>
<dbReference type="Pfam" id="PF12950">
    <property type="entry name" value="TaqI_C"/>
    <property type="match status" value="1"/>
</dbReference>
<dbReference type="AlphaFoldDB" id="A0A0F9KYN6"/>
<dbReference type="InterPro" id="IPR025931">
    <property type="entry name" value="TaqI_C"/>
</dbReference>
<reference evidence="10" key="1">
    <citation type="journal article" date="2015" name="Nature">
        <title>Complex archaea that bridge the gap between prokaryotes and eukaryotes.</title>
        <authorList>
            <person name="Spang A."/>
            <person name="Saw J.H."/>
            <person name="Jorgensen S.L."/>
            <person name="Zaremba-Niedzwiedzka K."/>
            <person name="Martijn J."/>
            <person name="Lind A.E."/>
            <person name="van Eijk R."/>
            <person name="Schleper C."/>
            <person name="Guy L."/>
            <person name="Ettema T.J."/>
        </authorList>
    </citation>
    <scope>NUCLEOTIDE SEQUENCE</scope>
</reference>
<dbReference type="InterPro" id="IPR002052">
    <property type="entry name" value="DNA_methylase_N6_adenine_CS"/>
</dbReference>
<evidence type="ECO:0000256" key="2">
    <source>
        <dbReference type="ARBA" id="ARBA00022603"/>
    </source>
</evidence>
<evidence type="ECO:0000256" key="7">
    <source>
        <dbReference type="ARBA" id="ARBA00047942"/>
    </source>
</evidence>
<proteinExistence type="predicted"/>
<dbReference type="InterPro" id="IPR029063">
    <property type="entry name" value="SAM-dependent_MTases_sf"/>
</dbReference>
<sequence>LLSSVEIFFGIITKLQPELNKRDVKKRLLRNIYGFDINEQAIELSILKLFKWYFDEDCKDCNEIISNLITNFQIKNSLLNSNFGKYDLIIGNPPFGNILNQEEKRILKEENIFHRDVYCTFLIKALGWCKQIIGFIIPKSFLLRQGYIEFRNQLLSQADILKITDLGSKLFKNATNEVQVLLYANKKQHSIEDLLIYDYPEKHIITYKNQKVDSLRVCFNSNCPLFLKSKKHFVYTFKKTCPYCEFETIKVNRIRIKPKPDFVQLINKIEKNGDLNYLNHLSFPKMIRGEEDKGLKLVKQNLKSNNSGSCSFISARNDFSYYLIKSRKSFNIEEIDPIKLKGNNFEYYTSPKLLIKHNNIIPEAIYSEENVCFTSSIYSLIHDDPIELKFLCSVFNSILIQFYCTYAINNQKNTTINLNQYMIRHIPIAKASKQIKTSLAKNVGKLLLLFKENKDDSFEKVKELIQEIDNIIFNLYSIDENEKKQIIFDVANQIKHFGNYY</sequence>
<dbReference type="Pfam" id="PF07669">
    <property type="entry name" value="Eco57I"/>
    <property type="match status" value="1"/>
</dbReference>
<evidence type="ECO:0000256" key="6">
    <source>
        <dbReference type="ARBA" id="ARBA00023125"/>
    </source>
</evidence>
<accession>A0A0F9KYN6</accession>
<dbReference type="EMBL" id="LAZR01007196">
    <property type="protein sequence ID" value="KKM86813.1"/>
    <property type="molecule type" value="Genomic_DNA"/>
</dbReference>
<evidence type="ECO:0000256" key="1">
    <source>
        <dbReference type="ARBA" id="ARBA00011900"/>
    </source>
</evidence>
<dbReference type="PANTHER" id="PTHR33841">
    <property type="entry name" value="DNA METHYLTRANSFERASE YEEA-RELATED"/>
    <property type="match status" value="1"/>
</dbReference>
<keyword evidence="2" id="KW-0489">Methyltransferase</keyword>
<keyword evidence="4" id="KW-0949">S-adenosyl-L-methionine</keyword>
<dbReference type="InterPro" id="IPR050953">
    <property type="entry name" value="N4_N6_ade-DNA_methylase"/>
</dbReference>
<dbReference type="Gene3D" id="3.40.50.150">
    <property type="entry name" value="Vaccinia Virus protein VP39"/>
    <property type="match status" value="1"/>
</dbReference>
<keyword evidence="3" id="KW-0808">Transferase</keyword>
<comment type="caution">
    <text evidence="10">The sequence shown here is derived from an EMBL/GenBank/DDBJ whole genome shotgun (WGS) entry which is preliminary data.</text>
</comment>
<organism evidence="10">
    <name type="scientific">marine sediment metagenome</name>
    <dbReference type="NCBI Taxonomy" id="412755"/>
    <lineage>
        <taxon>unclassified sequences</taxon>
        <taxon>metagenomes</taxon>
        <taxon>ecological metagenomes</taxon>
    </lineage>
</organism>
<evidence type="ECO:0000313" key="10">
    <source>
        <dbReference type="EMBL" id="KKM86813.1"/>
    </source>
</evidence>
<keyword evidence="5" id="KW-0680">Restriction system</keyword>
<evidence type="ECO:0000256" key="4">
    <source>
        <dbReference type="ARBA" id="ARBA00022691"/>
    </source>
</evidence>
<feature type="domain" description="Type II methyltransferase M.TaqI-like" evidence="8">
    <location>
        <begin position="31"/>
        <end position="170"/>
    </location>
</feature>
<name>A0A0F9KYN6_9ZZZZ</name>
<dbReference type="InterPro" id="IPR011639">
    <property type="entry name" value="MethylTrfase_TaqI-like_dom"/>
</dbReference>
<dbReference type="PANTHER" id="PTHR33841:SF6">
    <property type="entry name" value="TYPE II METHYLTRANSFERASE M.HINDII"/>
    <property type="match status" value="1"/>
</dbReference>
<dbReference type="GO" id="GO:0003677">
    <property type="term" value="F:DNA binding"/>
    <property type="evidence" value="ECO:0007669"/>
    <property type="project" value="UniProtKB-KW"/>
</dbReference>
<keyword evidence="6" id="KW-0238">DNA-binding</keyword>
<dbReference type="GO" id="GO:0032259">
    <property type="term" value="P:methylation"/>
    <property type="evidence" value="ECO:0007669"/>
    <property type="project" value="UniProtKB-KW"/>
</dbReference>
<dbReference type="SUPFAM" id="SSF53335">
    <property type="entry name" value="S-adenosyl-L-methionine-dependent methyltransferases"/>
    <property type="match status" value="1"/>
</dbReference>
<gene>
    <name evidence="10" type="ORF">LCGC14_1275200</name>
</gene>
<dbReference type="GO" id="GO:0009007">
    <property type="term" value="F:site-specific DNA-methyltransferase (adenine-specific) activity"/>
    <property type="evidence" value="ECO:0007669"/>
    <property type="project" value="UniProtKB-EC"/>
</dbReference>
<evidence type="ECO:0000256" key="3">
    <source>
        <dbReference type="ARBA" id="ARBA00022679"/>
    </source>
</evidence>
<evidence type="ECO:0000256" key="5">
    <source>
        <dbReference type="ARBA" id="ARBA00022747"/>
    </source>
</evidence>
<feature type="domain" description="TaqI-like C-terminal specificity" evidence="9">
    <location>
        <begin position="321"/>
        <end position="428"/>
    </location>
</feature>
<comment type="catalytic activity">
    <reaction evidence="7">
        <text>a 2'-deoxyadenosine in DNA + S-adenosyl-L-methionine = an N(6)-methyl-2'-deoxyadenosine in DNA + S-adenosyl-L-homocysteine + H(+)</text>
        <dbReference type="Rhea" id="RHEA:15197"/>
        <dbReference type="Rhea" id="RHEA-COMP:12418"/>
        <dbReference type="Rhea" id="RHEA-COMP:12419"/>
        <dbReference type="ChEBI" id="CHEBI:15378"/>
        <dbReference type="ChEBI" id="CHEBI:57856"/>
        <dbReference type="ChEBI" id="CHEBI:59789"/>
        <dbReference type="ChEBI" id="CHEBI:90615"/>
        <dbReference type="ChEBI" id="CHEBI:90616"/>
        <dbReference type="EC" id="2.1.1.72"/>
    </reaction>
</comment>
<evidence type="ECO:0000259" key="9">
    <source>
        <dbReference type="Pfam" id="PF12950"/>
    </source>
</evidence>
<evidence type="ECO:0000259" key="8">
    <source>
        <dbReference type="Pfam" id="PF07669"/>
    </source>
</evidence>
<dbReference type="GO" id="GO:0009307">
    <property type="term" value="P:DNA restriction-modification system"/>
    <property type="evidence" value="ECO:0007669"/>
    <property type="project" value="UniProtKB-KW"/>
</dbReference>
<feature type="non-terminal residue" evidence="10">
    <location>
        <position position="1"/>
    </location>
</feature>
<protein>
    <recommendedName>
        <fullName evidence="1">site-specific DNA-methyltransferase (adenine-specific)</fullName>
        <ecNumber evidence="1">2.1.1.72</ecNumber>
    </recommendedName>
</protein>